<accession>A0ABR2II82</accession>
<dbReference type="EMBL" id="JAPCWZ010000005">
    <property type="protein sequence ID" value="KAK8863019.1"/>
    <property type="molecule type" value="Genomic_DNA"/>
</dbReference>
<name>A0ABR2II82_9PEZI</name>
<evidence type="ECO:0000259" key="2">
    <source>
        <dbReference type="PROSITE" id="PS50090"/>
    </source>
</evidence>
<sequence length="313" mass="34682">MPGKGKPAGKGKGKAVEEGRDKTVHGGKGKTDQGGKTVSGGNSTETTHVVRKPQAKWNDDAKRHLLGIISQHGKFSIRITNWEDVYQLLYQVMGNSTPSYNTCQSRWSQDLKKDFEVLRKDLAQGVDSKAPQHLLLPDAPGHSPAPAAALLKDIPYAGSSRHRHASPESPYPDADPEADPAPPSRSHREQHTASSSNTVPLLVPSPPGQPTPDQHENAPHRIIHMYDVFGNETRKFVLPDEVRRIEIKDTFSINLPLLYPIDPEILRMEQRQHHYTPADYEDSPPFLYAHVLDIDQYIEAGAFGTPSKAKQPE</sequence>
<dbReference type="PROSITE" id="PS50090">
    <property type="entry name" value="MYB_LIKE"/>
    <property type="match status" value="1"/>
</dbReference>
<protein>
    <recommendedName>
        <fullName evidence="2">Myb-like domain-containing protein</fullName>
    </recommendedName>
</protein>
<dbReference type="InterPro" id="IPR001005">
    <property type="entry name" value="SANT/Myb"/>
</dbReference>
<evidence type="ECO:0000313" key="4">
    <source>
        <dbReference type="Proteomes" id="UP001390339"/>
    </source>
</evidence>
<organism evidence="3 4">
    <name type="scientific">Apiospora arundinis</name>
    <dbReference type="NCBI Taxonomy" id="335852"/>
    <lineage>
        <taxon>Eukaryota</taxon>
        <taxon>Fungi</taxon>
        <taxon>Dikarya</taxon>
        <taxon>Ascomycota</taxon>
        <taxon>Pezizomycotina</taxon>
        <taxon>Sordariomycetes</taxon>
        <taxon>Xylariomycetidae</taxon>
        <taxon>Amphisphaeriales</taxon>
        <taxon>Apiosporaceae</taxon>
        <taxon>Apiospora</taxon>
    </lineage>
</organism>
<feature type="compositionally biased region" description="Basic and acidic residues" evidence="1">
    <location>
        <begin position="14"/>
        <end position="33"/>
    </location>
</feature>
<evidence type="ECO:0000256" key="1">
    <source>
        <dbReference type="SAM" id="MobiDB-lite"/>
    </source>
</evidence>
<comment type="caution">
    <text evidence="3">The sequence shown here is derived from an EMBL/GenBank/DDBJ whole genome shotgun (WGS) entry which is preliminary data.</text>
</comment>
<feature type="domain" description="Myb-like" evidence="2">
    <location>
        <begin position="54"/>
        <end position="111"/>
    </location>
</feature>
<dbReference type="Proteomes" id="UP001390339">
    <property type="component" value="Unassembled WGS sequence"/>
</dbReference>
<reference evidence="3 4" key="1">
    <citation type="journal article" date="2024" name="IMA Fungus">
        <title>Apiospora arundinis, a panoply of carbohydrate-active enzymes and secondary metabolites.</title>
        <authorList>
            <person name="Sorensen T."/>
            <person name="Petersen C."/>
            <person name="Muurmann A.T."/>
            <person name="Christiansen J.V."/>
            <person name="Brundto M.L."/>
            <person name="Overgaard C.K."/>
            <person name="Boysen A.T."/>
            <person name="Wollenberg R.D."/>
            <person name="Larsen T.O."/>
            <person name="Sorensen J.L."/>
            <person name="Nielsen K.L."/>
            <person name="Sondergaard T.E."/>
        </authorList>
    </citation>
    <scope>NUCLEOTIDE SEQUENCE [LARGE SCALE GENOMIC DNA]</scope>
    <source>
        <strain evidence="3 4">AAU 773</strain>
    </source>
</reference>
<keyword evidence="4" id="KW-1185">Reference proteome</keyword>
<feature type="region of interest" description="Disordered" evidence="1">
    <location>
        <begin position="158"/>
        <end position="217"/>
    </location>
</feature>
<feature type="region of interest" description="Disordered" evidence="1">
    <location>
        <begin position="1"/>
        <end position="50"/>
    </location>
</feature>
<gene>
    <name evidence="3" type="ORF">PGQ11_009254</name>
</gene>
<proteinExistence type="predicted"/>
<evidence type="ECO:0000313" key="3">
    <source>
        <dbReference type="EMBL" id="KAK8863019.1"/>
    </source>
</evidence>